<reference evidence="5" key="1">
    <citation type="submission" date="2021-04" db="EMBL/GenBank/DDBJ databases">
        <title>Genome based classification of Actinospica acidithermotolerans sp. nov., an actinobacterium isolated from an Indonesian hot spring.</title>
        <authorList>
            <person name="Kusuma A.B."/>
            <person name="Putra K.E."/>
            <person name="Nafisah S."/>
            <person name="Loh J."/>
            <person name="Nouioui I."/>
            <person name="Goodfellow M."/>
        </authorList>
    </citation>
    <scope>NUCLEOTIDE SEQUENCE</scope>
    <source>
        <strain evidence="5">MGRD01-02</strain>
    </source>
</reference>
<dbReference type="AlphaFoldDB" id="A0A941EFY6"/>
<dbReference type="RefSeq" id="WP_212521869.1">
    <property type="nucleotide sequence ID" value="NZ_JAGSOH010000153.1"/>
</dbReference>
<keyword evidence="6" id="KW-1185">Reference proteome</keyword>
<evidence type="ECO:0000313" key="5">
    <source>
        <dbReference type="EMBL" id="MBR7830746.1"/>
    </source>
</evidence>
<evidence type="ECO:0000313" key="6">
    <source>
        <dbReference type="Proteomes" id="UP000676325"/>
    </source>
</evidence>
<dbReference type="PROSITE" id="PS01184">
    <property type="entry name" value="UBIE_2"/>
    <property type="match status" value="1"/>
</dbReference>
<dbReference type="PANTHER" id="PTHR42912:SF80">
    <property type="entry name" value="METHYLTRANSFERASE DOMAIN-CONTAINING PROTEIN"/>
    <property type="match status" value="1"/>
</dbReference>
<dbReference type="GO" id="GO:0008757">
    <property type="term" value="F:S-adenosylmethionine-dependent methyltransferase activity"/>
    <property type="evidence" value="ECO:0007669"/>
    <property type="project" value="InterPro"/>
</dbReference>
<dbReference type="CDD" id="cd02440">
    <property type="entry name" value="AdoMet_MTases"/>
    <property type="match status" value="1"/>
</dbReference>
<name>A0A941EFY6_9ACTN</name>
<sequence length="213" mass="23022">MTSGGRGDGWRRRAELYDRLAPCYDVLIAPFEKLLLADARLWAARIARGRTLEIGTGTGRTLAELRHALGAQAPAPVGVDVSLGMLTRAAARTRALRATVIAADAARLPLAAATIDTAVSTLTLCAMPEPLAVLTEVRRVLRPDGQLVLIEHSTSSWRAIAALQRLLEHWTAPRFGEHLTREPEVLAAQAGFTIVHSEARLGGIVRRVIARPH</sequence>
<keyword evidence="3" id="KW-0949">S-adenosyl-L-methionine</keyword>
<comment type="caution">
    <text evidence="5">The sequence shown here is derived from an EMBL/GenBank/DDBJ whole genome shotgun (WGS) entry which is preliminary data.</text>
</comment>
<dbReference type="PANTHER" id="PTHR42912">
    <property type="entry name" value="METHYLTRANSFERASE"/>
    <property type="match status" value="1"/>
</dbReference>
<dbReference type="InterPro" id="IPR029063">
    <property type="entry name" value="SAM-dependent_MTases_sf"/>
</dbReference>
<evidence type="ECO:0000259" key="4">
    <source>
        <dbReference type="Pfam" id="PF08241"/>
    </source>
</evidence>
<dbReference type="GO" id="GO:0032259">
    <property type="term" value="P:methylation"/>
    <property type="evidence" value="ECO:0007669"/>
    <property type="project" value="UniProtKB-KW"/>
</dbReference>
<accession>A0A941EFY6</accession>
<gene>
    <name evidence="5" type="ORF">KDK95_30870</name>
</gene>
<evidence type="ECO:0000256" key="1">
    <source>
        <dbReference type="ARBA" id="ARBA00022603"/>
    </source>
</evidence>
<dbReference type="SUPFAM" id="SSF53335">
    <property type="entry name" value="S-adenosyl-L-methionine-dependent methyltransferases"/>
    <property type="match status" value="1"/>
</dbReference>
<dbReference type="Proteomes" id="UP000676325">
    <property type="component" value="Unassembled WGS sequence"/>
</dbReference>
<protein>
    <submittedName>
        <fullName evidence="5">Class I SAM-dependent methyltransferase</fullName>
    </submittedName>
</protein>
<keyword evidence="1 5" id="KW-0489">Methyltransferase</keyword>
<evidence type="ECO:0000256" key="3">
    <source>
        <dbReference type="ARBA" id="ARBA00022691"/>
    </source>
</evidence>
<proteinExistence type="predicted"/>
<dbReference type="InterPro" id="IPR013216">
    <property type="entry name" value="Methyltransf_11"/>
</dbReference>
<organism evidence="5 6">
    <name type="scientific">Actinospica acidithermotolerans</name>
    <dbReference type="NCBI Taxonomy" id="2828514"/>
    <lineage>
        <taxon>Bacteria</taxon>
        <taxon>Bacillati</taxon>
        <taxon>Actinomycetota</taxon>
        <taxon>Actinomycetes</taxon>
        <taxon>Catenulisporales</taxon>
        <taxon>Actinospicaceae</taxon>
        <taxon>Actinospica</taxon>
    </lineage>
</organism>
<dbReference type="EMBL" id="JAGSOH010000153">
    <property type="protein sequence ID" value="MBR7830746.1"/>
    <property type="molecule type" value="Genomic_DNA"/>
</dbReference>
<dbReference type="Pfam" id="PF08241">
    <property type="entry name" value="Methyltransf_11"/>
    <property type="match status" value="1"/>
</dbReference>
<dbReference type="InterPro" id="IPR050508">
    <property type="entry name" value="Methyltransf_Superfamily"/>
</dbReference>
<feature type="domain" description="Methyltransferase type 11" evidence="4">
    <location>
        <begin position="52"/>
        <end position="149"/>
    </location>
</feature>
<keyword evidence="2" id="KW-0808">Transferase</keyword>
<dbReference type="InterPro" id="IPR023576">
    <property type="entry name" value="UbiE/COQ5_MeTrFase_CS"/>
</dbReference>
<evidence type="ECO:0000256" key="2">
    <source>
        <dbReference type="ARBA" id="ARBA00022679"/>
    </source>
</evidence>
<dbReference type="Gene3D" id="3.40.50.150">
    <property type="entry name" value="Vaccinia Virus protein VP39"/>
    <property type="match status" value="1"/>
</dbReference>